<evidence type="ECO:0000313" key="3">
    <source>
        <dbReference type="Proteomes" id="UP001142690"/>
    </source>
</evidence>
<organism evidence="2 3">
    <name type="scientific">Pseudomonas fragariae</name>
    <name type="common">ex Marin et al. 2024</name>
    <dbReference type="NCBI Taxonomy" id="3080056"/>
    <lineage>
        <taxon>Bacteria</taxon>
        <taxon>Pseudomonadati</taxon>
        <taxon>Pseudomonadota</taxon>
        <taxon>Gammaproteobacteria</taxon>
        <taxon>Pseudomonadales</taxon>
        <taxon>Pseudomonadaceae</taxon>
        <taxon>Pseudomonas</taxon>
    </lineage>
</organism>
<accession>A0ABT3LDL5</accession>
<protein>
    <submittedName>
        <fullName evidence="2">Uncharacterized protein</fullName>
    </submittedName>
</protein>
<reference evidence="2" key="1">
    <citation type="submission" date="2021-08" db="EMBL/GenBank/DDBJ databases">
        <title>Characterization of Pseudomonas fragariae.</title>
        <authorList>
            <person name="Carvalho R."/>
            <person name="Marin M."/>
        </authorList>
    </citation>
    <scope>NUCLEOTIDE SEQUENCE</scope>
    <source>
        <strain evidence="2">17</strain>
    </source>
</reference>
<gene>
    <name evidence="2" type="ORF">K7K06_02565</name>
</gene>
<feature type="region of interest" description="Disordered" evidence="1">
    <location>
        <begin position="349"/>
        <end position="374"/>
    </location>
</feature>
<sequence>MDLDRLKLAYRNSTTNIWLVRATGGKFLEHFRQNGVIAIGHLDDIYDHRDAVDSNIPRFDDIQSMLLRKSEYTTVVEGTKRSAKKLNGKGTKKLRQIASFNERIKKGDIIVSTDGDALVVGICNGPAFFGSESVSIEVPDNADPGFRPPKMYHRLRREVIWGPRIARHNLPSAIKKTLQGQQTIIDLQRHWDKFYHLIYPFFVDENYLYISNKITGSGAVNNLAIGGLLQNVSLMQLFAQEIEDTGAIDLDSIARLLNFELGLGELSATTKAEFMSPGDLWNRIPLEGFGDKAQGAILCVALTLIMAGYANADEFVADSSTPVSQADAVSPDEMVRDIFRSPKKKVNKQQKAVRSVEQNSDELDEASKKRHSKKIKGSLALNLPTVDTRSLENFEFGIPAIKVFEDR</sequence>
<comment type="caution">
    <text evidence="2">The sequence shown here is derived from an EMBL/GenBank/DDBJ whole genome shotgun (WGS) entry which is preliminary data.</text>
</comment>
<keyword evidence="3" id="KW-1185">Reference proteome</keyword>
<dbReference type="Proteomes" id="UP001142690">
    <property type="component" value="Unassembled WGS sequence"/>
</dbReference>
<proteinExistence type="predicted"/>
<evidence type="ECO:0000313" key="2">
    <source>
        <dbReference type="EMBL" id="MCW6054532.1"/>
    </source>
</evidence>
<dbReference type="EMBL" id="JAINZM010000002">
    <property type="protein sequence ID" value="MCW6054532.1"/>
    <property type="molecule type" value="Genomic_DNA"/>
</dbReference>
<evidence type="ECO:0000256" key="1">
    <source>
        <dbReference type="SAM" id="MobiDB-lite"/>
    </source>
</evidence>
<name>A0ABT3LDL5_9PSED</name>
<feature type="compositionally biased region" description="Polar residues" evidence="1">
    <location>
        <begin position="349"/>
        <end position="358"/>
    </location>
</feature>